<comment type="similarity">
    <text evidence="7 10">Belongs to the fluoride channel Fluc/FEX (TC 1.A.43) family.</text>
</comment>
<dbReference type="AlphaFoldDB" id="A0A494YXZ8"/>
<dbReference type="OrthoDB" id="9799631at2"/>
<keyword evidence="3 10" id="KW-0812">Transmembrane</keyword>
<organism evidence="11 12">
    <name type="scientific">Oceanobacillus bengalensis</name>
    <dbReference type="NCBI Taxonomy" id="1435466"/>
    <lineage>
        <taxon>Bacteria</taxon>
        <taxon>Bacillati</taxon>
        <taxon>Bacillota</taxon>
        <taxon>Bacilli</taxon>
        <taxon>Bacillales</taxon>
        <taxon>Bacillaceae</taxon>
        <taxon>Oceanobacillus</taxon>
    </lineage>
</organism>
<dbReference type="EMBL" id="RBZO01000016">
    <property type="protein sequence ID" value="RKQ14996.1"/>
    <property type="molecule type" value="Genomic_DNA"/>
</dbReference>
<evidence type="ECO:0000256" key="2">
    <source>
        <dbReference type="ARBA" id="ARBA00022475"/>
    </source>
</evidence>
<dbReference type="GO" id="GO:0062054">
    <property type="term" value="F:fluoride channel activity"/>
    <property type="evidence" value="ECO:0007669"/>
    <property type="project" value="UniProtKB-UniRule"/>
</dbReference>
<comment type="activity regulation">
    <text evidence="10">Na(+) is not transported, but it plays an essential structural role and its presence is essential for fluoride channel function.</text>
</comment>
<comment type="catalytic activity">
    <reaction evidence="8">
        <text>fluoride(in) = fluoride(out)</text>
        <dbReference type="Rhea" id="RHEA:76159"/>
        <dbReference type="ChEBI" id="CHEBI:17051"/>
    </reaction>
    <physiologicalReaction direction="left-to-right" evidence="8">
        <dbReference type="Rhea" id="RHEA:76160"/>
    </physiologicalReaction>
</comment>
<comment type="subcellular location">
    <subcellularLocation>
        <location evidence="1 10">Cell membrane</location>
        <topology evidence="1 10">Multi-pass membrane protein</topology>
    </subcellularLocation>
</comment>
<evidence type="ECO:0000313" key="12">
    <source>
        <dbReference type="Proteomes" id="UP000281813"/>
    </source>
</evidence>
<feature type="transmembrane region" description="Helical" evidence="10">
    <location>
        <begin position="33"/>
        <end position="53"/>
    </location>
</feature>
<dbReference type="RefSeq" id="WP_121131767.1">
    <property type="nucleotide sequence ID" value="NZ_JBHUFK010000014.1"/>
</dbReference>
<gene>
    <name evidence="10 11" type="primary">crcB</name>
    <name evidence="10" type="synonym">fluC</name>
    <name evidence="11" type="ORF">D8M05_11080</name>
</gene>
<proteinExistence type="inferred from homology"/>
<dbReference type="HAMAP" id="MF_00454">
    <property type="entry name" value="FluC"/>
    <property type="match status" value="1"/>
</dbReference>
<accession>A0A494YXZ8</accession>
<feature type="transmembrane region" description="Helical" evidence="10">
    <location>
        <begin position="65"/>
        <end position="85"/>
    </location>
</feature>
<feature type="binding site" evidence="10">
    <location>
        <position position="75"/>
    </location>
    <ligand>
        <name>Na(+)</name>
        <dbReference type="ChEBI" id="CHEBI:29101"/>
        <note>structural</note>
    </ligand>
</feature>
<dbReference type="Proteomes" id="UP000281813">
    <property type="component" value="Unassembled WGS sequence"/>
</dbReference>
<evidence type="ECO:0000256" key="1">
    <source>
        <dbReference type="ARBA" id="ARBA00004651"/>
    </source>
</evidence>
<keyword evidence="10" id="KW-0915">Sodium</keyword>
<dbReference type="NCBIfam" id="TIGR00494">
    <property type="entry name" value="crcB"/>
    <property type="match status" value="1"/>
</dbReference>
<dbReference type="InterPro" id="IPR003691">
    <property type="entry name" value="FluC"/>
</dbReference>
<keyword evidence="10" id="KW-0406">Ion transport</keyword>
<evidence type="ECO:0000256" key="7">
    <source>
        <dbReference type="ARBA" id="ARBA00035120"/>
    </source>
</evidence>
<keyword evidence="5 10" id="KW-0472">Membrane</keyword>
<comment type="function">
    <text evidence="9 10">Fluoride-specific ion channel. Important for reducing fluoride concentration in the cell, thus reducing its toxicity.</text>
</comment>
<keyword evidence="6 10" id="KW-0407">Ion channel</keyword>
<evidence type="ECO:0000256" key="5">
    <source>
        <dbReference type="ARBA" id="ARBA00023136"/>
    </source>
</evidence>
<keyword evidence="4 10" id="KW-1133">Transmembrane helix</keyword>
<evidence type="ECO:0000256" key="10">
    <source>
        <dbReference type="HAMAP-Rule" id="MF_00454"/>
    </source>
</evidence>
<evidence type="ECO:0000256" key="8">
    <source>
        <dbReference type="ARBA" id="ARBA00035585"/>
    </source>
</evidence>
<evidence type="ECO:0000256" key="3">
    <source>
        <dbReference type="ARBA" id="ARBA00022692"/>
    </source>
</evidence>
<name>A0A494YXZ8_9BACI</name>
<keyword evidence="10" id="KW-0479">Metal-binding</keyword>
<feature type="transmembrane region" description="Helical" evidence="10">
    <location>
        <begin position="5"/>
        <end position="27"/>
    </location>
</feature>
<protein>
    <recommendedName>
        <fullName evidence="10">Fluoride-specific ion channel FluC</fullName>
    </recommendedName>
</protein>
<keyword evidence="10" id="KW-0813">Transport</keyword>
<dbReference type="Pfam" id="PF02537">
    <property type="entry name" value="CRCB"/>
    <property type="match status" value="1"/>
</dbReference>
<feature type="transmembrane region" description="Helical" evidence="10">
    <location>
        <begin position="97"/>
        <end position="119"/>
    </location>
</feature>
<dbReference type="GO" id="GO:0005886">
    <property type="term" value="C:plasma membrane"/>
    <property type="evidence" value="ECO:0007669"/>
    <property type="project" value="UniProtKB-SubCell"/>
</dbReference>
<comment type="caution">
    <text evidence="11">The sequence shown here is derived from an EMBL/GenBank/DDBJ whole genome shotgun (WGS) entry which is preliminary data.</text>
</comment>
<reference evidence="11 12" key="1">
    <citation type="journal article" date="2015" name="Antonie Van Leeuwenhoek">
        <title>Oceanobacillus bengalensis sp. nov., a bacterium isolated from seawater of the Bay of Bengal.</title>
        <authorList>
            <person name="Yongchang O."/>
            <person name="Xiang W."/>
            <person name="Wang G."/>
        </authorList>
    </citation>
    <scope>NUCLEOTIDE SEQUENCE [LARGE SCALE GENOMIC DNA]</scope>
    <source>
        <strain evidence="11 12">MCCC 1K00260</strain>
    </source>
</reference>
<dbReference type="PANTHER" id="PTHR28259">
    <property type="entry name" value="FLUORIDE EXPORT PROTEIN 1-RELATED"/>
    <property type="match status" value="1"/>
</dbReference>
<dbReference type="PANTHER" id="PTHR28259:SF1">
    <property type="entry name" value="FLUORIDE EXPORT PROTEIN 1-RELATED"/>
    <property type="match status" value="1"/>
</dbReference>
<evidence type="ECO:0000256" key="4">
    <source>
        <dbReference type="ARBA" id="ARBA00022989"/>
    </source>
</evidence>
<dbReference type="GO" id="GO:0046872">
    <property type="term" value="F:metal ion binding"/>
    <property type="evidence" value="ECO:0007669"/>
    <property type="project" value="UniProtKB-KW"/>
</dbReference>
<evidence type="ECO:0000256" key="6">
    <source>
        <dbReference type="ARBA" id="ARBA00023303"/>
    </source>
</evidence>
<evidence type="ECO:0000313" key="11">
    <source>
        <dbReference type="EMBL" id="RKQ14996.1"/>
    </source>
</evidence>
<evidence type="ECO:0000256" key="9">
    <source>
        <dbReference type="ARBA" id="ARBA00049940"/>
    </source>
</evidence>
<sequence length="129" mass="14097">MDTRIYIAVGIGGMIGALLRYAISMILAGDYVFPYATLITNFIGCFLLSFLLNHSSIRSKLRDDVFTGLTTGLIGAFTTFSTFAVETIELWNENVLFALLYTGISMIGGLAFCFMGFMLSTKIKMQGAS</sequence>
<keyword evidence="2 10" id="KW-1003">Cell membrane</keyword>
<keyword evidence="12" id="KW-1185">Reference proteome</keyword>
<dbReference type="GO" id="GO:0140114">
    <property type="term" value="P:cellular detoxification of fluoride"/>
    <property type="evidence" value="ECO:0007669"/>
    <property type="project" value="UniProtKB-UniRule"/>
</dbReference>
<feature type="binding site" evidence="10">
    <location>
        <position position="78"/>
    </location>
    <ligand>
        <name>Na(+)</name>
        <dbReference type="ChEBI" id="CHEBI:29101"/>
        <note>structural</note>
    </ligand>
</feature>